<keyword evidence="3 5" id="KW-0368">Histidine biosynthesis</keyword>
<dbReference type="GO" id="GO:0003949">
    <property type="term" value="F:1-(5-phosphoribosyl)-5-[(5-phosphoribosylamino)methylideneamino]imidazole-4-carboxamide isomerase activity"/>
    <property type="evidence" value="ECO:0007669"/>
    <property type="project" value="UniProtKB-EC"/>
</dbReference>
<dbReference type="GO" id="GO:0000105">
    <property type="term" value="P:L-histidine biosynthetic process"/>
    <property type="evidence" value="ECO:0007669"/>
    <property type="project" value="UniProtKB-KW"/>
</dbReference>
<dbReference type="EMBL" id="UFZL01000001">
    <property type="protein sequence ID" value="STE54561.1"/>
    <property type="molecule type" value="Genomic_DNA"/>
</dbReference>
<dbReference type="EC" id="5.3.1.16" evidence="7"/>
<proteinExistence type="inferred from homology"/>
<evidence type="ECO:0000256" key="6">
    <source>
        <dbReference type="SAM" id="MobiDB-lite"/>
    </source>
</evidence>
<comment type="similarity">
    <text evidence="1 5">Belongs to the HisA/HisF family.</text>
</comment>
<evidence type="ECO:0000256" key="1">
    <source>
        <dbReference type="ARBA" id="ARBA00009667"/>
    </source>
</evidence>
<accession>A0A376J2Y2</accession>
<gene>
    <name evidence="7" type="primary">hisA_2</name>
    <name evidence="7" type="ORF">NCTC10764_01239</name>
</gene>
<evidence type="ECO:0000313" key="7">
    <source>
        <dbReference type="EMBL" id="STE54561.1"/>
    </source>
</evidence>
<sequence length="111" mass="11802">MRLHQGDYGKQRDYGNDPLPRLQDYAAQGAEVLHLVDLTGAKDPAKRQIPLIKTLVAGVNVPVQVGGGVRSEEDVAALLEAGVARGGGWLHRGEITRNGEKAGLNVSVPMP</sequence>
<evidence type="ECO:0000256" key="5">
    <source>
        <dbReference type="RuleBase" id="RU003657"/>
    </source>
</evidence>
<keyword evidence="7" id="KW-0413">Isomerase</keyword>
<evidence type="ECO:0000256" key="2">
    <source>
        <dbReference type="ARBA" id="ARBA00022605"/>
    </source>
</evidence>
<dbReference type="Gene3D" id="3.20.20.70">
    <property type="entry name" value="Aldolase class I"/>
    <property type="match status" value="1"/>
</dbReference>
<dbReference type="Pfam" id="PF00977">
    <property type="entry name" value="His_biosynth"/>
    <property type="match status" value="1"/>
</dbReference>
<feature type="compositionally biased region" description="Basic and acidic residues" evidence="6">
    <location>
        <begin position="1"/>
        <end position="15"/>
    </location>
</feature>
<dbReference type="InterPro" id="IPR013785">
    <property type="entry name" value="Aldolase_TIM"/>
</dbReference>
<evidence type="ECO:0000256" key="4">
    <source>
        <dbReference type="ARBA" id="ARBA00029440"/>
    </source>
</evidence>
<keyword evidence="2 5" id="KW-0028">Amino-acid biosynthesis</keyword>
<evidence type="ECO:0000256" key="3">
    <source>
        <dbReference type="ARBA" id="ARBA00023102"/>
    </source>
</evidence>
<protein>
    <submittedName>
        <fullName evidence="7">1-(5-phosphoribosyl)-5-[(5-phosphoribosylamino)methylideneamino] imidazole-4-carboxamide isomerase</fullName>
        <ecNumber evidence="7">5.3.1.16</ecNumber>
    </submittedName>
</protein>
<dbReference type="InterPro" id="IPR006062">
    <property type="entry name" value="His_biosynth"/>
</dbReference>
<comment type="pathway">
    <text evidence="4">Amino-acid biosynthesis.</text>
</comment>
<dbReference type="InterPro" id="IPR011060">
    <property type="entry name" value="RibuloseP-bd_barrel"/>
</dbReference>
<feature type="region of interest" description="Disordered" evidence="6">
    <location>
        <begin position="1"/>
        <end position="21"/>
    </location>
</feature>
<organism evidence="7 8">
    <name type="scientific">Escherichia coli</name>
    <dbReference type="NCBI Taxonomy" id="562"/>
    <lineage>
        <taxon>Bacteria</taxon>
        <taxon>Pseudomonadati</taxon>
        <taxon>Pseudomonadota</taxon>
        <taxon>Gammaproteobacteria</taxon>
        <taxon>Enterobacterales</taxon>
        <taxon>Enterobacteriaceae</taxon>
        <taxon>Escherichia</taxon>
    </lineage>
</organism>
<name>A0A376J2Y2_ECOLX</name>
<reference evidence="7 8" key="1">
    <citation type="submission" date="2018-06" db="EMBL/GenBank/DDBJ databases">
        <authorList>
            <consortium name="Pathogen Informatics"/>
            <person name="Doyle S."/>
        </authorList>
    </citation>
    <scope>NUCLEOTIDE SEQUENCE [LARGE SCALE GENOMIC DNA]</scope>
    <source>
        <strain evidence="7 8">NCTC10764</strain>
    </source>
</reference>
<dbReference type="SUPFAM" id="SSF51366">
    <property type="entry name" value="Ribulose-phoshate binding barrel"/>
    <property type="match status" value="1"/>
</dbReference>
<evidence type="ECO:0000313" key="8">
    <source>
        <dbReference type="Proteomes" id="UP000255201"/>
    </source>
</evidence>
<dbReference type="AlphaFoldDB" id="A0A376J2Y2"/>
<dbReference type="Proteomes" id="UP000255201">
    <property type="component" value="Unassembled WGS sequence"/>
</dbReference>